<proteinExistence type="predicted"/>
<evidence type="ECO:0000313" key="1">
    <source>
        <dbReference type="EMBL" id="CAF1051782.1"/>
    </source>
</evidence>
<dbReference type="EMBL" id="CAJOBC010004265">
    <property type="protein sequence ID" value="CAF3821269.1"/>
    <property type="molecule type" value="Genomic_DNA"/>
</dbReference>
<accession>A0A814KMZ2</accession>
<comment type="caution">
    <text evidence="1">The sequence shown here is derived from an EMBL/GenBank/DDBJ whole genome shotgun (WGS) entry which is preliminary data.</text>
</comment>
<reference evidence="1" key="1">
    <citation type="submission" date="2021-02" db="EMBL/GenBank/DDBJ databases">
        <authorList>
            <person name="Nowell W R."/>
        </authorList>
    </citation>
    <scope>NUCLEOTIDE SEQUENCE</scope>
</reference>
<evidence type="ECO:0000313" key="2">
    <source>
        <dbReference type="EMBL" id="CAF3821269.1"/>
    </source>
</evidence>
<dbReference type="Proteomes" id="UP000663829">
    <property type="component" value="Unassembled WGS sequence"/>
</dbReference>
<dbReference type="OrthoDB" id="10021782at2759"/>
<dbReference type="AlphaFoldDB" id="A0A814KMZ2"/>
<dbReference type="EMBL" id="CAJNOQ010004264">
    <property type="protein sequence ID" value="CAF1051782.1"/>
    <property type="molecule type" value="Genomic_DNA"/>
</dbReference>
<name>A0A814KMZ2_9BILA</name>
<evidence type="ECO:0000313" key="3">
    <source>
        <dbReference type="Proteomes" id="UP000663829"/>
    </source>
</evidence>
<organism evidence="1 3">
    <name type="scientific">Didymodactylos carnosus</name>
    <dbReference type="NCBI Taxonomy" id="1234261"/>
    <lineage>
        <taxon>Eukaryota</taxon>
        <taxon>Metazoa</taxon>
        <taxon>Spiralia</taxon>
        <taxon>Gnathifera</taxon>
        <taxon>Rotifera</taxon>
        <taxon>Eurotatoria</taxon>
        <taxon>Bdelloidea</taxon>
        <taxon>Philodinida</taxon>
        <taxon>Philodinidae</taxon>
        <taxon>Didymodactylos</taxon>
    </lineage>
</organism>
<dbReference type="Proteomes" id="UP000681722">
    <property type="component" value="Unassembled WGS sequence"/>
</dbReference>
<sequence length="435" mass="49310">MCLPLKFVQKRDHSTTTSNLFHNHVHSTLNTTRLHESNDIDCSVFSYVNSSVPLKELDQKLEIIGTGQETQCIANEKDSSYLTTIQNYSCPDNINDKSILSDYQSKTKQVNICVSKGVVKCSDITDNNDIMVQEPNSKFLLVLCNEKSATTTAPSIHSSNAYGSTSAKNFSISLSSPPLQTDTCQLAPSSSSLDKQTQQLDKRKKYPLIDIIYSNEEEQLMTSQILHKTLDMNHVLVSTTTSSSSKTFLNRSQELLLTKPLLKRSCASYLIEHSNHIFGTKNYEEQNDDEFFITAGCVLHSCPNIYTSVLGDNEFIRQRSKSCEISCIEYLSDDKSAFVPNSYDTCSNKYTFTPRFQSKQKNDYDSTDSINSEIEDYCIRHQNGFHCSSMVDDNLFPSTWRSDEHLLQIPFYDDSPSVIRSRSYDIQINRRSVLV</sequence>
<protein>
    <submittedName>
        <fullName evidence="1">Uncharacterized protein</fullName>
    </submittedName>
</protein>
<gene>
    <name evidence="1" type="ORF">GPM918_LOCUS16321</name>
    <name evidence="2" type="ORF">SRO942_LOCUS16322</name>
</gene>
<keyword evidence="3" id="KW-1185">Reference proteome</keyword>